<dbReference type="EMBL" id="ML178819">
    <property type="protein sequence ID" value="TFL04081.1"/>
    <property type="molecule type" value="Genomic_DNA"/>
</dbReference>
<feature type="region of interest" description="Disordered" evidence="1">
    <location>
        <begin position="68"/>
        <end position="169"/>
    </location>
</feature>
<accession>A0A5C3QU60</accession>
<organism evidence="2 3">
    <name type="scientific">Pterulicium gracile</name>
    <dbReference type="NCBI Taxonomy" id="1884261"/>
    <lineage>
        <taxon>Eukaryota</taxon>
        <taxon>Fungi</taxon>
        <taxon>Dikarya</taxon>
        <taxon>Basidiomycota</taxon>
        <taxon>Agaricomycotina</taxon>
        <taxon>Agaricomycetes</taxon>
        <taxon>Agaricomycetidae</taxon>
        <taxon>Agaricales</taxon>
        <taxon>Pleurotineae</taxon>
        <taxon>Pterulaceae</taxon>
        <taxon>Pterulicium</taxon>
    </lineage>
</organism>
<dbReference type="Proteomes" id="UP000305067">
    <property type="component" value="Unassembled WGS sequence"/>
</dbReference>
<sequence>MEGLRAWNDPPLKTVHNYIDLFRQILEGMAFLHEKHISLGPGTFASPAQLGLMVDIGYCAMSVVASPYPSGRQSQGDGASSSTSASASASRSVERGLTSTRGSTSTPAERRRGSRSPGRHGIGHAMDLRPLTRINGSPPTRSVVSPPAGLTSNPPLPSGLGSNPPLPSGLASNLGKSVGMSKAASASTASFDRTLYPVKYYFTNLAKAVQLDAAPPPAEGESVSENGNESGKVKAKGGMKGDVVDCAGLFETLLGEVPKIAPKLRTLVKAMKSGGFGAEDARKLFEAMVSSLEAGVFESSAGGGVE</sequence>
<gene>
    <name evidence="2" type="ORF">BDV98DRAFT_360005</name>
</gene>
<dbReference type="AlphaFoldDB" id="A0A5C3QU60"/>
<keyword evidence="3" id="KW-1185">Reference proteome</keyword>
<protein>
    <recommendedName>
        <fullName evidence="4">Protein kinase domain-containing protein</fullName>
    </recommendedName>
</protein>
<dbReference type="OrthoDB" id="3260792at2759"/>
<evidence type="ECO:0000313" key="2">
    <source>
        <dbReference type="EMBL" id="TFL04081.1"/>
    </source>
</evidence>
<feature type="compositionally biased region" description="Basic residues" evidence="1">
    <location>
        <begin position="112"/>
        <end position="122"/>
    </location>
</feature>
<reference evidence="2 3" key="1">
    <citation type="journal article" date="2019" name="Nat. Ecol. Evol.">
        <title>Megaphylogeny resolves global patterns of mushroom evolution.</title>
        <authorList>
            <person name="Varga T."/>
            <person name="Krizsan K."/>
            <person name="Foldi C."/>
            <person name="Dima B."/>
            <person name="Sanchez-Garcia M."/>
            <person name="Sanchez-Ramirez S."/>
            <person name="Szollosi G.J."/>
            <person name="Szarkandi J.G."/>
            <person name="Papp V."/>
            <person name="Albert L."/>
            <person name="Andreopoulos W."/>
            <person name="Angelini C."/>
            <person name="Antonin V."/>
            <person name="Barry K.W."/>
            <person name="Bougher N.L."/>
            <person name="Buchanan P."/>
            <person name="Buyck B."/>
            <person name="Bense V."/>
            <person name="Catcheside P."/>
            <person name="Chovatia M."/>
            <person name="Cooper J."/>
            <person name="Damon W."/>
            <person name="Desjardin D."/>
            <person name="Finy P."/>
            <person name="Geml J."/>
            <person name="Haridas S."/>
            <person name="Hughes K."/>
            <person name="Justo A."/>
            <person name="Karasinski D."/>
            <person name="Kautmanova I."/>
            <person name="Kiss B."/>
            <person name="Kocsube S."/>
            <person name="Kotiranta H."/>
            <person name="LaButti K.M."/>
            <person name="Lechner B.E."/>
            <person name="Liimatainen K."/>
            <person name="Lipzen A."/>
            <person name="Lukacs Z."/>
            <person name="Mihaltcheva S."/>
            <person name="Morgado L.N."/>
            <person name="Niskanen T."/>
            <person name="Noordeloos M.E."/>
            <person name="Ohm R.A."/>
            <person name="Ortiz-Santana B."/>
            <person name="Ovrebo C."/>
            <person name="Racz N."/>
            <person name="Riley R."/>
            <person name="Savchenko A."/>
            <person name="Shiryaev A."/>
            <person name="Soop K."/>
            <person name="Spirin V."/>
            <person name="Szebenyi C."/>
            <person name="Tomsovsky M."/>
            <person name="Tulloss R.E."/>
            <person name="Uehling J."/>
            <person name="Grigoriev I.V."/>
            <person name="Vagvolgyi C."/>
            <person name="Papp T."/>
            <person name="Martin F.M."/>
            <person name="Miettinen O."/>
            <person name="Hibbett D.S."/>
            <person name="Nagy L.G."/>
        </authorList>
    </citation>
    <scope>NUCLEOTIDE SEQUENCE [LARGE SCALE GENOMIC DNA]</scope>
    <source>
        <strain evidence="2 3">CBS 309.79</strain>
    </source>
</reference>
<feature type="region of interest" description="Disordered" evidence="1">
    <location>
        <begin position="213"/>
        <end position="237"/>
    </location>
</feature>
<name>A0A5C3QU60_9AGAR</name>
<feature type="compositionally biased region" description="Low complexity" evidence="1">
    <location>
        <begin position="219"/>
        <end position="230"/>
    </location>
</feature>
<evidence type="ECO:0000256" key="1">
    <source>
        <dbReference type="SAM" id="MobiDB-lite"/>
    </source>
</evidence>
<feature type="compositionally biased region" description="Low complexity" evidence="1">
    <location>
        <begin position="149"/>
        <end position="169"/>
    </location>
</feature>
<evidence type="ECO:0008006" key="4">
    <source>
        <dbReference type="Google" id="ProtNLM"/>
    </source>
</evidence>
<dbReference type="STRING" id="1884261.A0A5C3QU60"/>
<proteinExistence type="predicted"/>
<feature type="compositionally biased region" description="Low complexity" evidence="1">
    <location>
        <begin position="79"/>
        <end position="106"/>
    </location>
</feature>
<evidence type="ECO:0000313" key="3">
    <source>
        <dbReference type="Proteomes" id="UP000305067"/>
    </source>
</evidence>
<feature type="compositionally biased region" description="Polar residues" evidence="1">
    <location>
        <begin position="134"/>
        <end position="143"/>
    </location>
</feature>